<accession>A0AAU2AFE1</accession>
<gene>
    <name evidence="2" type="ORF">OHA22_47540</name>
</gene>
<dbReference type="InterPro" id="IPR052512">
    <property type="entry name" value="4CMD/NDH-1_regulator"/>
</dbReference>
<dbReference type="InterPro" id="IPR029032">
    <property type="entry name" value="AhpD-like"/>
</dbReference>
<dbReference type="PANTHER" id="PTHR33570:SF2">
    <property type="entry name" value="CARBOXYMUCONOLACTONE DECARBOXYLASE-LIKE DOMAIN-CONTAINING PROTEIN"/>
    <property type="match status" value="1"/>
</dbReference>
<proteinExistence type="predicted"/>
<dbReference type="InterPro" id="IPR003779">
    <property type="entry name" value="CMD-like"/>
</dbReference>
<feature type="domain" description="Carboxymuconolactone decarboxylase-like" evidence="1">
    <location>
        <begin position="13"/>
        <end position="95"/>
    </location>
</feature>
<dbReference type="SUPFAM" id="SSF69118">
    <property type="entry name" value="AhpD-like"/>
    <property type="match status" value="1"/>
</dbReference>
<dbReference type="Gene3D" id="1.20.1290.10">
    <property type="entry name" value="AhpD-like"/>
    <property type="match status" value="1"/>
</dbReference>
<dbReference type="PANTHER" id="PTHR33570">
    <property type="entry name" value="4-CARBOXYMUCONOLACTONE DECARBOXYLASE FAMILY PROTEIN"/>
    <property type="match status" value="1"/>
</dbReference>
<reference evidence="2" key="1">
    <citation type="submission" date="2022-10" db="EMBL/GenBank/DDBJ databases">
        <title>The complete genomes of actinobacterial strains from the NBC collection.</title>
        <authorList>
            <person name="Joergensen T.S."/>
            <person name="Alvarez Arevalo M."/>
            <person name="Sterndorff E.B."/>
            <person name="Faurdal D."/>
            <person name="Vuksanovic O."/>
            <person name="Mourched A.-S."/>
            <person name="Charusanti P."/>
            <person name="Shaw S."/>
            <person name="Blin K."/>
            <person name="Weber T."/>
        </authorList>
    </citation>
    <scope>NUCLEOTIDE SEQUENCE</scope>
    <source>
        <strain evidence="2">NBC_00093</strain>
    </source>
</reference>
<evidence type="ECO:0000259" key="1">
    <source>
        <dbReference type="Pfam" id="PF02627"/>
    </source>
</evidence>
<organism evidence="2">
    <name type="scientific">Streptomyces sp. NBC_00093</name>
    <dbReference type="NCBI Taxonomy" id="2975649"/>
    <lineage>
        <taxon>Bacteria</taxon>
        <taxon>Bacillati</taxon>
        <taxon>Actinomycetota</taxon>
        <taxon>Actinomycetes</taxon>
        <taxon>Kitasatosporales</taxon>
        <taxon>Streptomycetaceae</taxon>
        <taxon>Streptomyces</taxon>
    </lineage>
</organism>
<sequence>MAAVDAAPPLTEKLQESVTRWCFGDIWQRDGLTVRERSLITVAMLVALGRPTETRNHMKGALANGVSGVELREICLHALLYAGIPATGEALRVLEGVLESEGGPAQ</sequence>
<dbReference type="GO" id="GO:0051920">
    <property type="term" value="F:peroxiredoxin activity"/>
    <property type="evidence" value="ECO:0007669"/>
    <property type="project" value="InterPro"/>
</dbReference>
<name>A0AAU2AFE1_9ACTN</name>
<evidence type="ECO:0000313" key="2">
    <source>
        <dbReference type="EMBL" id="WTT22659.1"/>
    </source>
</evidence>
<protein>
    <submittedName>
        <fullName evidence="2">Carboxymuconolactone decarboxylase family protein</fullName>
    </submittedName>
</protein>
<dbReference type="AlphaFoldDB" id="A0AAU2AFE1"/>
<dbReference type="EMBL" id="CP108222">
    <property type="protein sequence ID" value="WTT22659.1"/>
    <property type="molecule type" value="Genomic_DNA"/>
</dbReference>
<dbReference type="Pfam" id="PF02627">
    <property type="entry name" value="CMD"/>
    <property type="match status" value="1"/>
</dbReference>